<dbReference type="SMART" id="SM00116">
    <property type="entry name" value="CBS"/>
    <property type="match status" value="2"/>
</dbReference>
<dbReference type="PANTHER" id="PTHR43080">
    <property type="entry name" value="CBS DOMAIN-CONTAINING PROTEIN CBSX3, MITOCHONDRIAL"/>
    <property type="match status" value="1"/>
</dbReference>
<keyword evidence="1 2" id="KW-0129">CBS domain</keyword>
<comment type="caution">
    <text evidence="4">The sequence shown here is derived from an EMBL/GenBank/DDBJ whole genome shotgun (WGS) entry which is preliminary data.</text>
</comment>
<dbReference type="Proteomes" id="UP001165136">
    <property type="component" value="Unassembled WGS sequence"/>
</dbReference>
<dbReference type="RefSeq" id="WP_027940614.1">
    <property type="nucleotide sequence ID" value="NZ_BSTI01000033.1"/>
</dbReference>
<name>A0A9W6VGV6_9PSEU</name>
<evidence type="ECO:0000259" key="3">
    <source>
        <dbReference type="PROSITE" id="PS51371"/>
    </source>
</evidence>
<dbReference type="SUPFAM" id="SSF54631">
    <property type="entry name" value="CBS-domain pair"/>
    <property type="match status" value="1"/>
</dbReference>
<proteinExistence type="predicted"/>
<dbReference type="InterPro" id="IPR000644">
    <property type="entry name" value="CBS_dom"/>
</dbReference>
<dbReference type="Pfam" id="PF00571">
    <property type="entry name" value="CBS"/>
    <property type="match status" value="2"/>
</dbReference>
<reference evidence="4" key="1">
    <citation type="submission" date="2023-03" db="EMBL/GenBank/DDBJ databases">
        <title>Amycolatopsis taiwanensis NBRC 103393.</title>
        <authorList>
            <person name="Ichikawa N."/>
            <person name="Sato H."/>
            <person name="Tonouchi N."/>
        </authorList>
    </citation>
    <scope>NUCLEOTIDE SEQUENCE</scope>
    <source>
        <strain evidence="4">NBRC 103393</strain>
    </source>
</reference>
<dbReference type="EMBL" id="BSTI01000033">
    <property type="protein sequence ID" value="GLY71228.1"/>
    <property type="molecule type" value="Genomic_DNA"/>
</dbReference>
<evidence type="ECO:0000256" key="1">
    <source>
        <dbReference type="ARBA" id="ARBA00023122"/>
    </source>
</evidence>
<feature type="domain" description="CBS" evidence="3">
    <location>
        <begin position="7"/>
        <end position="66"/>
    </location>
</feature>
<sequence length="136" mass="14412">MRVRDIMSTPVVGVTGDATIEEAAALMLGRGFTTVPVFSESGTVIGMLTEADLGRSRFTVTRAEDSPDSGAMSGVTARAVRQIMRPSTVVVTADSDLTELATIMVDAHLRSVPVVDGDHVVGIVTWRDLLASLMLH</sequence>
<feature type="domain" description="CBS" evidence="3">
    <location>
        <begin position="84"/>
        <end position="136"/>
    </location>
</feature>
<dbReference type="PROSITE" id="PS51371">
    <property type="entry name" value="CBS"/>
    <property type="match status" value="2"/>
</dbReference>
<protein>
    <recommendedName>
        <fullName evidence="3">CBS domain-containing protein</fullName>
    </recommendedName>
</protein>
<evidence type="ECO:0000313" key="4">
    <source>
        <dbReference type="EMBL" id="GLY71228.1"/>
    </source>
</evidence>
<dbReference type="InterPro" id="IPR046342">
    <property type="entry name" value="CBS_dom_sf"/>
</dbReference>
<dbReference type="Gene3D" id="3.10.580.10">
    <property type="entry name" value="CBS-domain"/>
    <property type="match status" value="1"/>
</dbReference>
<dbReference type="PANTHER" id="PTHR43080:SF2">
    <property type="entry name" value="CBS DOMAIN-CONTAINING PROTEIN"/>
    <property type="match status" value="1"/>
</dbReference>
<accession>A0A9W6VGV6</accession>
<organism evidence="4 5">
    <name type="scientific">Amycolatopsis taiwanensis</name>
    <dbReference type="NCBI Taxonomy" id="342230"/>
    <lineage>
        <taxon>Bacteria</taxon>
        <taxon>Bacillati</taxon>
        <taxon>Actinomycetota</taxon>
        <taxon>Actinomycetes</taxon>
        <taxon>Pseudonocardiales</taxon>
        <taxon>Pseudonocardiaceae</taxon>
        <taxon>Amycolatopsis</taxon>
    </lineage>
</organism>
<evidence type="ECO:0000256" key="2">
    <source>
        <dbReference type="PROSITE-ProRule" id="PRU00703"/>
    </source>
</evidence>
<dbReference type="AlphaFoldDB" id="A0A9W6VGV6"/>
<evidence type="ECO:0000313" key="5">
    <source>
        <dbReference type="Proteomes" id="UP001165136"/>
    </source>
</evidence>
<gene>
    <name evidence="4" type="ORF">Atai01_78470</name>
</gene>
<keyword evidence="5" id="KW-1185">Reference proteome</keyword>
<dbReference type="InterPro" id="IPR051257">
    <property type="entry name" value="Diverse_CBS-Domain"/>
</dbReference>